<sequence>MSRLFAAMVSLAGVGDAQPNLKSTVLGLIAASILVLQGCATAPARLSAVPRELTTKAEVPGMPGVRYVAGIDSPQLMQAAFESLEREQEYRAREEQKGPMPAAVYAAISGGGDNGAFAAGILNAWTETGTRPVFKLVTGISTGALIAPFAFLGPKYDATLKEVYTTLSPKDVMKPRSFLGGVLSDGMADNAPLLRLTRKSVTEDLLKEIAAEYAKGRMLLVATADLDARRGIIWDMGKIASYGGPSALDLFVKVMVASASVPGGFPPMMIDVEVDGKPYQEMHVDGGIVAQVFAYPSVIRVKEEAASMGVSRERKLYVIRNARLDTEWAQVERSTMSIAARAVTSLIQSQGIGDLYRIYATAQRDGVDFNLGFIPASFNAPHKEEFDNEYMRALYDTGYQMALKGYPWVKAPPGFTLPSTAAAAK</sequence>
<keyword evidence="5" id="KW-1185">Reference proteome</keyword>
<dbReference type="EMBL" id="CU633750">
    <property type="protein sequence ID" value="CAQ71304.1"/>
    <property type="molecule type" value="Genomic_DNA"/>
</dbReference>
<evidence type="ECO:0000256" key="2">
    <source>
        <dbReference type="PROSITE-ProRule" id="PRU01161"/>
    </source>
</evidence>
<dbReference type="GO" id="GO:0016042">
    <property type="term" value="P:lipid catabolic process"/>
    <property type="evidence" value="ECO:0007669"/>
    <property type="project" value="UniProtKB-UniRule"/>
</dbReference>
<feature type="short sequence motif" description="GXGXXG" evidence="2">
    <location>
        <begin position="110"/>
        <end position="115"/>
    </location>
</feature>
<feature type="domain" description="PNPLA" evidence="3">
    <location>
        <begin position="106"/>
        <end position="298"/>
    </location>
</feature>
<dbReference type="GeneID" id="29765366"/>
<feature type="active site" description="Proton acceptor" evidence="2">
    <location>
        <position position="285"/>
    </location>
</feature>
<accession>B3R8E8</accession>
<dbReference type="GO" id="GO:0016787">
    <property type="term" value="F:hydrolase activity"/>
    <property type="evidence" value="ECO:0007669"/>
    <property type="project" value="UniProtKB-UniRule"/>
</dbReference>
<dbReference type="PROSITE" id="PS51635">
    <property type="entry name" value="PNPLA"/>
    <property type="match status" value="1"/>
</dbReference>
<feature type="short sequence motif" description="DGA/G" evidence="2">
    <location>
        <begin position="285"/>
        <end position="287"/>
    </location>
</feature>
<keyword evidence="2" id="KW-0442">Lipid degradation</keyword>
<dbReference type="AlphaFoldDB" id="B3R8E8"/>
<reference evidence="4 5" key="1">
    <citation type="journal article" date="2008" name="Genome Res.">
        <title>Genome sequence of the beta-rhizobium Cupriavidus taiwanensis and comparative genomics of rhizobia.</title>
        <authorList>
            <person name="Amadou C."/>
            <person name="Pascal G."/>
            <person name="Mangenot S."/>
            <person name="Glew M."/>
            <person name="Bontemps C."/>
            <person name="Capela D."/>
            <person name="Carrere S."/>
            <person name="Cruveiller S."/>
            <person name="Dossat C."/>
            <person name="Lajus A."/>
            <person name="Marchetti M."/>
            <person name="Poinsot V."/>
            <person name="Rouy Z."/>
            <person name="Servin B."/>
            <person name="Saad M."/>
            <person name="Schenowitz C."/>
            <person name="Barbe V."/>
            <person name="Batut J."/>
            <person name="Medigue C."/>
            <person name="Masson-Boivin C."/>
        </authorList>
    </citation>
    <scope>NUCLEOTIDE SEQUENCE [LARGE SCALE GENOMIC DNA]</scope>
    <source>
        <strain evidence="5">DSM 17343 / BCRC 17206 / CCUG 44338 / CIP 107171 / LMG 19424 / R1</strain>
    </source>
</reference>
<dbReference type="eggNOG" id="COG1752">
    <property type="taxonomic scope" value="Bacteria"/>
</dbReference>
<evidence type="ECO:0000256" key="1">
    <source>
        <dbReference type="ARBA" id="ARBA00023098"/>
    </source>
</evidence>
<organism evidence="4 5">
    <name type="scientific">Cupriavidus taiwanensis (strain DSM 17343 / BCRC 17206 / CCUG 44338 / CIP 107171 / LMG 19424 / R1)</name>
    <name type="common">Ralstonia taiwanensis (strain LMG 19424)</name>
    <dbReference type="NCBI Taxonomy" id="977880"/>
    <lineage>
        <taxon>Bacteria</taxon>
        <taxon>Pseudomonadati</taxon>
        <taxon>Pseudomonadota</taxon>
        <taxon>Betaproteobacteria</taxon>
        <taxon>Burkholderiales</taxon>
        <taxon>Burkholderiaceae</taxon>
        <taxon>Cupriavidus</taxon>
    </lineage>
</organism>
<feature type="short sequence motif" description="GXSXG" evidence="2">
    <location>
        <begin position="139"/>
        <end position="143"/>
    </location>
</feature>
<keyword evidence="1 2" id="KW-0443">Lipid metabolism</keyword>
<dbReference type="Pfam" id="PF01734">
    <property type="entry name" value="Patatin"/>
    <property type="match status" value="1"/>
</dbReference>
<dbReference type="Gene3D" id="3.40.1090.10">
    <property type="entry name" value="Cytosolic phospholipase A2 catalytic domain"/>
    <property type="match status" value="1"/>
</dbReference>
<dbReference type="HOGENOM" id="CLU_048550_0_0_4"/>
<dbReference type="InterPro" id="IPR016035">
    <property type="entry name" value="Acyl_Trfase/lysoPLipase"/>
</dbReference>
<feature type="active site" description="Nucleophile" evidence="2">
    <location>
        <position position="141"/>
    </location>
</feature>
<keyword evidence="2" id="KW-0378">Hydrolase</keyword>
<gene>
    <name evidence="4" type="ordered locus">RALTA_B0685</name>
</gene>
<dbReference type="SUPFAM" id="SSF52151">
    <property type="entry name" value="FabD/lysophospholipase-like"/>
    <property type="match status" value="1"/>
</dbReference>
<evidence type="ECO:0000259" key="3">
    <source>
        <dbReference type="PROSITE" id="PS51635"/>
    </source>
</evidence>
<name>B3R8E8_CUPTR</name>
<dbReference type="InterPro" id="IPR002641">
    <property type="entry name" value="PNPLA_dom"/>
</dbReference>
<dbReference type="Proteomes" id="UP000001692">
    <property type="component" value="Chromosome 2"/>
</dbReference>
<proteinExistence type="predicted"/>
<dbReference type="KEGG" id="cti:RALTA_B0685"/>
<protein>
    <submittedName>
        <fullName evidence="4">Lipid acyl hydrolase, patatin-like domain</fullName>
    </submittedName>
</protein>
<dbReference type="RefSeq" id="WP_012355526.1">
    <property type="nucleotide sequence ID" value="NC_010530.1"/>
</dbReference>
<evidence type="ECO:0000313" key="5">
    <source>
        <dbReference type="Proteomes" id="UP000001692"/>
    </source>
</evidence>
<evidence type="ECO:0000313" key="4">
    <source>
        <dbReference type="EMBL" id="CAQ71304.1"/>
    </source>
</evidence>